<dbReference type="InterPro" id="IPR027417">
    <property type="entry name" value="P-loop_NTPase"/>
</dbReference>
<dbReference type="PANTHER" id="PTHR10285">
    <property type="entry name" value="URIDINE KINASE"/>
    <property type="match status" value="1"/>
</dbReference>
<reference evidence="2 3" key="1">
    <citation type="journal article" date="2018" name="Nat. Biotechnol.">
        <title>A standardized bacterial taxonomy based on genome phylogeny substantially revises the tree of life.</title>
        <authorList>
            <person name="Parks D.H."/>
            <person name="Chuvochina M."/>
            <person name="Waite D.W."/>
            <person name="Rinke C."/>
            <person name="Skarshewski A."/>
            <person name="Chaumeil P.A."/>
            <person name="Hugenholtz P."/>
        </authorList>
    </citation>
    <scope>NUCLEOTIDE SEQUENCE [LARGE SCALE GENOMIC DNA]</scope>
    <source>
        <strain evidence="2">UBA11482</strain>
    </source>
</reference>
<name>A0A316R6I0_9BACT</name>
<dbReference type="SMART" id="SM00382">
    <property type="entry name" value="AAA"/>
    <property type="match status" value="1"/>
</dbReference>
<organism evidence="2 3">
    <name type="scientific">Coprobacter fastidiosus</name>
    <dbReference type="NCBI Taxonomy" id="1099853"/>
    <lineage>
        <taxon>Bacteria</taxon>
        <taxon>Pseudomonadati</taxon>
        <taxon>Bacteroidota</taxon>
        <taxon>Bacteroidia</taxon>
        <taxon>Bacteroidales</taxon>
        <taxon>Barnesiellaceae</taxon>
        <taxon>Coprobacter</taxon>
    </lineage>
</organism>
<evidence type="ECO:0000313" key="2">
    <source>
        <dbReference type="EMBL" id="HBJ07535.1"/>
    </source>
</evidence>
<dbReference type="Gene3D" id="3.30.980.10">
    <property type="entry name" value="Threonyl-trna Synthetase, Chain A, domain 2"/>
    <property type="match status" value="1"/>
</dbReference>
<dbReference type="GO" id="GO:0016301">
    <property type="term" value="F:kinase activity"/>
    <property type="evidence" value="ECO:0007669"/>
    <property type="project" value="InterPro"/>
</dbReference>
<dbReference type="InterPro" id="IPR006083">
    <property type="entry name" value="PRK/URK"/>
</dbReference>
<proteinExistence type="predicted"/>
<protein>
    <submittedName>
        <fullName evidence="2">AAA family ATPase</fullName>
    </submittedName>
</protein>
<dbReference type="CDD" id="cd02028">
    <property type="entry name" value="UMPK_like"/>
    <property type="match status" value="1"/>
</dbReference>
<gene>
    <name evidence="2" type="ORF">DDY73_00885</name>
</gene>
<dbReference type="SUPFAM" id="SSF52540">
    <property type="entry name" value="P-loop containing nucleoside triphosphate hydrolases"/>
    <property type="match status" value="1"/>
</dbReference>
<accession>A0A316R6I0</accession>
<comment type="caution">
    <text evidence="2">The sequence shown here is derived from an EMBL/GenBank/DDBJ whole genome shotgun (WGS) entry which is preliminary data.</text>
</comment>
<sequence length="557" mass="64003">MSNKVLVHCKNTDQILEINEGDSLLQIYGQSGVELPYQVLCARVNNKTEDLDYRVFRPKDIEFIDASHPSGMRTYVRSLCFVFYKALEDVMSGARLRIEHSISKGYFCGINNRQEISQETTDRIKARMRKIIADNLPFQRIECKTSDAIKLFQEQNLLDKVDLLKTLKSLYTTFYRLDNLIDYYYSCLVPSTGYLNLFDLIKYDGGLLLVPPSTENPSVLGTVVKQDKMLAAFKEYIHFNSIIGLNNVGDLNLAIENRQATDLIKVSEALHEKKISNIADEITRRNRDGEGARIILISGPSSSGKTTFSKRLAIQLMTNLIRPVTISLDNYFVEREETPLDENGEYDYESLYALDLELFNNDINRLLKGEEIDLPTYNFETGKKIYRGNKLRLKESEVLILEGIHALNPDLTPQIEDKLKFKIYVSALTSISIDDHNWVPTTDNRLLRRIIRDAKYRGSTAQSTIARWPSVRRGEEKWIFPYQENADAMFNSSLLFELAVLKRRAMPILNAVPRDCTEYGEANRLLKFLDFFLPLNEHEIPPTSLLREFLGGSSFKY</sequence>
<dbReference type="EMBL" id="DNWC01000014">
    <property type="protein sequence ID" value="HBJ07535.1"/>
    <property type="molecule type" value="Genomic_DNA"/>
</dbReference>
<dbReference type="SUPFAM" id="SSF55186">
    <property type="entry name" value="ThrRS/AlaRS common domain"/>
    <property type="match status" value="1"/>
</dbReference>
<dbReference type="Pfam" id="PF00485">
    <property type="entry name" value="PRK"/>
    <property type="match status" value="1"/>
</dbReference>
<dbReference type="AlphaFoldDB" id="A0A316R6I0"/>
<dbReference type="InterPro" id="IPR003593">
    <property type="entry name" value="AAA+_ATPase"/>
</dbReference>
<dbReference type="RefSeq" id="WP_022390291.1">
    <property type="nucleotide sequence ID" value="NZ_CAUAJF010000049.1"/>
</dbReference>
<dbReference type="InterPro" id="IPR018163">
    <property type="entry name" value="Thr/Ala-tRNA-synth_IIc_edit"/>
</dbReference>
<evidence type="ECO:0000259" key="1">
    <source>
        <dbReference type="SMART" id="SM00382"/>
    </source>
</evidence>
<feature type="domain" description="AAA+ ATPase" evidence="1">
    <location>
        <begin position="291"/>
        <end position="452"/>
    </location>
</feature>
<dbReference type="Gene3D" id="3.40.50.300">
    <property type="entry name" value="P-loop containing nucleotide triphosphate hydrolases"/>
    <property type="match status" value="1"/>
</dbReference>
<evidence type="ECO:0000313" key="3">
    <source>
        <dbReference type="Proteomes" id="UP000262954"/>
    </source>
</evidence>
<dbReference type="PRINTS" id="PR00988">
    <property type="entry name" value="URIDINKINASE"/>
</dbReference>
<dbReference type="FunFam" id="3.40.50.300:FF:001230">
    <property type="entry name" value="Phosphoribulokinase/uridine kinase family protein"/>
    <property type="match status" value="1"/>
</dbReference>
<dbReference type="Proteomes" id="UP000262954">
    <property type="component" value="Unassembled WGS sequence"/>
</dbReference>
<dbReference type="GO" id="GO:0005524">
    <property type="term" value="F:ATP binding"/>
    <property type="evidence" value="ECO:0007669"/>
    <property type="project" value="InterPro"/>
</dbReference>